<accession>A0A6P1M213</accession>
<reference evidence="7 8" key="1">
    <citation type="submission" date="2020-01" db="EMBL/GenBank/DDBJ databases">
        <title>Ponticoccus aerotolerans gen. nov., sp. nov., an anaerobic bacterium and proposal of Ponticoccusceae fam. nov., Ponticoccusles ord. nov. and Ponticoccuse classis nov. in the phylum Kiritimatiellaeota.</title>
        <authorList>
            <person name="Zhou L.Y."/>
            <person name="Du Z.J."/>
        </authorList>
    </citation>
    <scope>NUCLEOTIDE SEQUENCE [LARGE SCALE GENOMIC DNA]</scope>
    <source>
        <strain evidence="7 8">S-5007</strain>
    </source>
</reference>
<protein>
    <recommendedName>
        <fullName evidence="6">Very short patch repair endonuclease</fullName>
        <ecNumber evidence="6">3.1.-.-</ecNumber>
    </recommendedName>
</protein>
<dbReference type="GO" id="GO:0004519">
    <property type="term" value="F:endonuclease activity"/>
    <property type="evidence" value="ECO:0007669"/>
    <property type="project" value="UniProtKB-KW"/>
</dbReference>
<keyword evidence="3 6" id="KW-0227">DNA damage</keyword>
<evidence type="ECO:0000313" key="7">
    <source>
        <dbReference type="EMBL" id="QHI68152.1"/>
    </source>
</evidence>
<dbReference type="Gene3D" id="3.40.960.10">
    <property type="entry name" value="VSR Endonuclease"/>
    <property type="match status" value="1"/>
</dbReference>
<dbReference type="GO" id="GO:0006298">
    <property type="term" value="P:mismatch repair"/>
    <property type="evidence" value="ECO:0007669"/>
    <property type="project" value="UniProtKB-UniRule"/>
</dbReference>
<comment type="similarity">
    <text evidence="6">Belongs to the vsr family.</text>
</comment>
<dbReference type="NCBIfam" id="TIGR00632">
    <property type="entry name" value="vsr"/>
    <property type="match status" value="1"/>
</dbReference>
<dbReference type="EC" id="3.1.-.-" evidence="6"/>
<dbReference type="InterPro" id="IPR004603">
    <property type="entry name" value="DNA_mismatch_endonuc_vsr"/>
</dbReference>
<dbReference type="RefSeq" id="WP_160626188.1">
    <property type="nucleotide sequence ID" value="NZ_CP047593.1"/>
</dbReference>
<proteinExistence type="inferred from homology"/>
<dbReference type="EMBL" id="CP047593">
    <property type="protein sequence ID" value="QHI68152.1"/>
    <property type="molecule type" value="Genomic_DNA"/>
</dbReference>
<dbReference type="InterPro" id="IPR011335">
    <property type="entry name" value="Restrct_endonuc-II-like"/>
</dbReference>
<keyword evidence="4 6" id="KW-0378">Hydrolase</keyword>
<keyword evidence="1 6" id="KW-0540">Nuclease</keyword>
<dbReference type="SUPFAM" id="SSF52980">
    <property type="entry name" value="Restriction endonuclease-like"/>
    <property type="match status" value="1"/>
</dbReference>
<evidence type="ECO:0000256" key="4">
    <source>
        <dbReference type="ARBA" id="ARBA00022801"/>
    </source>
</evidence>
<dbReference type="PIRSF" id="PIRSF018267">
    <property type="entry name" value="VSR_endonuc"/>
    <property type="match status" value="1"/>
</dbReference>
<dbReference type="CDD" id="cd00221">
    <property type="entry name" value="Vsr"/>
    <property type="match status" value="1"/>
</dbReference>
<keyword evidence="8" id="KW-1185">Reference proteome</keyword>
<dbReference type="GO" id="GO:0016787">
    <property type="term" value="F:hydrolase activity"/>
    <property type="evidence" value="ECO:0007669"/>
    <property type="project" value="UniProtKB-KW"/>
</dbReference>
<evidence type="ECO:0000256" key="5">
    <source>
        <dbReference type="ARBA" id="ARBA00023204"/>
    </source>
</evidence>
<dbReference type="AlphaFoldDB" id="A0A6P1M213"/>
<dbReference type="REBASE" id="365097">
    <property type="entry name" value="V.KbaS5007ORF1380P"/>
</dbReference>
<keyword evidence="2 6" id="KW-0255">Endonuclease</keyword>
<gene>
    <name evidence="7" type="primary">vsr</name>
    <name evidence="7" type="ORF">GT409_01375</name>
</gene>
<dbReference type="Pfam" id="PF03852">
    <property type="entry name" value="Vsr"/>
    <property type="match status" value="1"/>
</dbReference>
<dbReference type="KEGG" id="taer:GT409_01375"/>
<comment type="function">
    <text evidence="6">May nick specific sequences that contain T:G mispairs resulting from m5C-deamination.</text>
</comment>
<evidence type="ECO:0000256" key="3">
    <source>
        <dbReference type="ARBA" id="ARBA00022763"/>
    </source>
</evidence>
<organism evidence="7 8">
    <name type="scientific">Tichowtungia aerotolerans</name>
    <dbReference type="NCBI Taxonomy" id="2697043"/>
    <lineage>
        <taxon>Bacteria</taxon>
        <taxon>Pseudomonadati</taxon>
        <taxon>Kiritimatiellota</taxon>
        <taxon>Tichowtungiia</taxon>
        <taxon>Tichowtungiales</taxon>
        <taxon>Tichowtungiaceae</taxon>
        <taxon>Tichowtungia</taxon>
    </lineage>
</organism>
<dbReference type="Proteomes" id="UP000464954">
    <property type="component" value="Chromosome"/>
</dbReference>
<evidence type="ECO:0000256" key="6">
    <source>
        <dbReference type="PIRNR" id="PIRNR018267"/>
    </source>
</evidence>
<evidence type="ECO:0000256" key="1">
    <source>
        <dbReference type="ARBA" id="ARBA00022722"/>
    </source>
</evidence>
<name>A0A6P1M213_9BACT</name>
<sequence>MTDHLTPEKRSWNMSRIKGKDTSPEILVRSMLHRAGYRFRKNVKTLPGKPDIVLPKYRTVIFVHGCFWHRHKGCKGATTPKTRTDWWQKKFERNIANDKKHTRELRKLGWHVLTIWECELKNSNRVFLKLEKILTTNHTKNTKG</sequence>
<evidence type="ECO:0000256" key="2">
    <source>
        <dbReference type="ARBA" id="ARBA00022759"/>
    </source>
</evidence>
<keyword evidence="5 6" id="KW-0234">DNA repair</keyword>
<evidence type="ECO:0000313" key="8">
    <source>
        <dbReference type="Proteomes" id="UP000464954"/>
    </source>
</evidence>